<protein>
    <recommendedName>
        <fullName evidence="7">Homeobox domain-containing protein</fullName>
    </recommendedName>
</protein>
<feature type="domain" description="Homeobox" evidence="7">
    <location>
        <begin position="312"/>
        <end position="372"/>
    </location>
</feature>
<keyword evidence="9" id="KW-1185">Reference proteome</keyword>
<evidence type="ECO:0000313" key="9">
    <source>
        <dbReference type="Proteomes" id="UP001211907"/>
    </source>
</evidence>
<feature type="region of interest" description="Disordered" evidence="6">
    <location>
        <begin position="210"/>
        <end position="238"/>
    </location>
</feature>
<dbReference type="AlphaFoldDB" id="A0AAD5STP7"/>
<dbReference type="InterPro" id="IPR009057">
    <property type="entry name" value="Homeodomain-like_sf"/>
</dbReference>
<keyword evidence="2 4" id="KW-0371">Homeobox</keyword>
<dbReference type="CDD" id="cd00086">
    <property type="entry name" value="homeodomain"/>
    <property type="match status" value="1"/>
</dbReference>
<dbReference type="EMBL" id="JADGJH010002031">
    <property type="protein sequence ID" value="KAJ3104878.1"/>
    <property type="molecule type" value="Genomic_DNA"/>
</dbReference>
<comment type="caution">
    <text evidence="8">The sequence shown here is derived from an EMBL/GenBank/DDBJ whole genome shotgun (WGS) entry which is preliminary data.</text>
</comment>
<name>A0AAD5STP7_9FUNG</name>
<evidence type="ECO:0000256" key="5">
    <source>
        <dbReference type="RuleBase" id="RU000682"/>
    </source>
</evidence>
<keyword evidence="3 4" id="KW-0539">Nucleus</keyword>
<accession>A0AAD5STP7</accession>
<evidence type="ECO:0000256" key="3">
    <source>
        <dbReference type="ARBA" id="ARBA00023242"/>
    </source>
</evidence>
<feature type="region of interest" description="Disordered" evidence="6">
    <location>
        <begin position="91"/>
        <end position="116"/>
    </location>
</feature>
<dbReference type="PROSITE" id="PS00027">
    <property type="entry name" value="HOMEOBOX_1"/>
    <property type="match status" value="1"/>
</dbReference>
<evidence type="ECO:0000256" key="2">
    <source>
        <dbReference type="ARBA" id="ARBA00023155"/>
    </source>
</evidence>
<gene>
    <name evidence="8" type="ORF">HK100_003989</name>
</gene>
<evidence type="ECO:0000256" key="1">
    <source>
        <dbReference type="ARBA" id="ARBA00023125"/>
    </source>
</evidence>
<dbReference type="InterPro" id="IPR001356">
    <property type="entry name" value="HD"/>
</dbReference>
<sequence>MSINMNMNMHDDASLVYMMDRRYSVPAMNMRMSMNMHPGMQPQMQLAHHGNHQLHPTYTDNIPNGHSNMNNELLVSTATSESVHPLLAPMSPVELSRSSTSSVTQSPPASATPSGFAEFSPRVSMSASIFHPSMQISQSVNPFLSGQSNSGHLFASPAHHQESFSQMQQFQEWDIAMRQQHQHHHQQQQQQQQNYINNSNAHSHQILRNQPSFSFPGMLPQSDSQHSSSPASSRLSIRSRSASLEMPVSFQTAATISSFSATQPQIFRSEGNIVAEPIDEEIGSMEPGMELVLSCSALSPASVLARRASVDNMSKPLRFKPTEKEFALMSEIFQKNPFPSVALRNKLAEKMSVDVKQVQFWFQNKRQTLKVNGVYVLKPTKRRLSGSSSTLKKRPSLSPLSAESMYFFVESGKAGKTAQDLSF</sequence>
<organism evidence="8 9">
    <name type="scientific">Physocladia obscura</name>
    <dbReference type="NCBI Taxonomy" id="109957"/>
    <lineage>
        <taxon>Eukaryota</taxon>
        <taxon>Fungi</taxon>
        <taxon>Fungi incertae sedis</taxon>
        <taxon>Chytridiomycota</taxon>
        <taxon>Chytridiomycota incertae sedis</taxon>
        <taxon>Chytridiomycetes</taxon>
        <taxon>Chytridiales</taxon>
        <taxon>Chytriomycetaceae</taxon>
        <taxon>Physocladia</taxon>
    </lineage>
</organism>
<feature type="compositionally biased region" description="Low complexity" evidence="6">
    <location>
        <begin position="219"/>
        <end position="238"/>
    </location>
</feature>
<dbReference type="GO" id="GO:0005634">
    <property type="term" value="C:nucleus"/>
    <property type="evidence" value="ECO:0007669"/>
    <property type="project" value="UniProtKB-SubCell"/>
</dbReference>
<comment type="subcellular location">
    <subcellularLocation>
        <location evidence="4 5">Nucleus</location>
    </subcellularLocation>
</comment>
<evidence type="ECO:0000259" key="7">
    <source>
        <dbReference type="PROSITE" id="PS50071"/>
    </source>
</evidence>
<dbReference type="GO" id="GO:0003677">
    <property type="term" value="F:DNA binding"/>
    <property type="evidence" value="ECO:0007669"/>
    <property type="project" value="UniProtKB-UniRule"/>
</dbReference>
<feature type="DNA-binding region" description="Homeobox" evidence="4">
    <location>
        <begin position="314"/>
        <end position="373"/>
    </location>
</feature>
<dbReference type="SUPFAM" id="SSF46689">
    <property type="entry name" value="Homeodomain-like"/>
    <property type="match status" value="1"/>
</dbReference>
<evidence type="ECO:0000313" key="8">
    <source>
        <dbReference type="EMBL" id="KAJ3104878.1"/>
    </source>
</evidence>
<dbReference type="GO" id="GO:0000981">
    <property type="term" value="F:DNA-binding transcription factor activity, RNA polymerase II-specific"/>
    <property type="evidence" value="ECO:0007669"/>
    <property type="project" value="InterPro"/>
</dbReference>
<dbReference type="Pfam" id="PF00046">
    <property type="entry name" value="Homeodomain"/>
    <property type="match status" value="1"/>
</dbReference>
<reference evidence="8" key="1">
    <citation type="submission" date="2020-05" db="EMBL/GenBank/DDBJ databases">
        <title>Phylogenomic resolution of chytrid fungi.</title>
        <authorList>
            <person name="Stajich J.E."/>
            <person name="Amses K."/>
            <person name="Simmons R."/>
            <person name="Seto K."/>
            <person name="Myers J."/>
            <person name="Bonds A."/>
            <person name="Quandt C.A."/>
            <person name="Barry K."/>
            <person name="Liu P."/>
            <person name="Grigoriev I."/>
            <person name="Longcore J.E."/>
            <person name="James T.Y."/>
        </authorList>
    </citation>
    <scope>NUCLEOTIDE SEQUENCE</scope>
    <source>
        <strain evidence="8">JEL0513</strain>
    </source>
</reference>
<dbReference type="Gene3D" id="1.10.10.60">
    <property type="entry name" value="Homeodomain-like"/>
    <property type="match status" value="1"/>
</dbReference>
<evidence type="ECO:0000256" key="6">
    <source>
        <dbReference type="SAM" id="MobiDB-lite"/>
    </source>
</evidence>
<dbReference type="SMART" id="SM00389">
    <property type="entry name" value="HOX"/>
    <property type="match status" value="1"/>
</dbReference>
<evidence type="ECO:0000256" key="4">
    <source>
        <dbReference type="PROSITE-ProRule" id="PRU00108"/>
    </source>
</evidence>
<feature type="compositionally biased region" description="Low complexity" evidence="6">
    <location>
        <begin position="91"/>
        <end position="114"/>
    </location>
</feature>
<dbReference type="Proteomes" id="UP001211907">
    <property type="component" value="Unassembled WGS sequence"/>
</dbReference>
<proteinExistence type="predicted"/>
<dbReference type="InterPro" id="IPR017970">
    <property type="entry name" value="Homeobox_CS"/>
</dbReference>
<keyword evidence="1 4" id="KW-0238">DNA-binding</keyword>
<dbReference type="PROSITE" id="PS50071">
    <property type="entry name" value="HOMEOBOX_2"/>
    <property type="match status" value="1"/>
</dbReference>